<feature type="domain" description="Glycosyltransferase 2-like" evidence="1">
    <location>
        <begin position="13"/>
        <end position="50"/>
    </location>
</feature>
<dbReference type="Gene3D" id="3.90.550.10">
    <property type="entry name" value="Spore Coat Polysaccharide Biosynthesis Protein SpsA, Chain A"/>
    <property type="match status" value="1"/>
</dbReference>
<organism evidence="2 3">
    <name type="scientific">Senegalimassilia anaerobia</name>
    <dbReference type="NCBI Taxonomy" id="1473216"/>
    <lineage>
        <taxon>Bacteria</taxon>
        <taxon>Bacillati</taxon>
        <taxon>Actinomycetota</taxon>
        <taxon>Coriobacteriia</taxon>
        <taxon>Coriobacteriales</taxon>
        <taxon>Coriobacteriaceae</taxon>
        <taxon>Senegalimassilia</taxon>
    </lineage>
</organism>
<protein>
    <recommendedName>
        <fullName evidence="1">Glycosyltransferase 2-like domain-containing protein</fullName>
    </recommendedName>
</protein>
<evidence type="ECO:0000313" key="2">
    <source>
        <dbReference type="EMBL" id="RDB57562.1"/>
    </source>
</evidence>
<dbReference type="SUPFAM" id="SSF53448">
    <property type="entry name" value="Nucleotide-diphospho-sugar transferases"/>
    <property type="match status" value="1"/>
</dbReference>
<dbReference type="InterPro" id="IPR029044">
    <property type="entry name" value="Nucleotide-diphossugar_trans"/>
</dbReference>
<keyword evidence="3" id="KW-1185">Reference proteome</keyword>
<evidence type="ECO:0000259" key="1">
    <source>
        <dbReference type="Pfam" id="PF00535"/>
    </source>
</evidence>
<proteinExistence type="predicted"/>
<comment type="caution">
    <text evidence="2">The sequence shown here is derived from an EMBL/GenBank/DDBJ whole genome shotgun (WGS) entry which is preliminary data.</text>
</comment>
<dbReference type="InterPro" id="IPR001173">
    <property type="entry name" value="Glyco_trans_2-like"/>
</dbReference>
<sequence length="94" mass="10313">MERPSFRDSKTAFVIISWNSAAYIEKCVESVLALQCRKLDVWVVDNGSTDPHAGCSGNCGGVRLRAACVHRGGEPRHHGPWVICQAQCSDVGQW</sequence>
<dbReference type="Pfam" id="PF00535">
    <property type="entry name" value="Glycos_transf_2"/>
    <property type="match status" value="1"/>
</dbReference>
<dbReference type="EMBL" id="PPTP01000001">
    <property type="protein sequence ID" value="RDB57562.1"/>
    <property type="molecule type" value="Genomic_DNA"/>
</dbReference>
<evidence type="ECO:0000313" key="3">
    <source>
        <dbReference type="Proteomes" id="UP000253792"/>
    </source>
</evidence>
<dbReference type="AlphaFoldDB" id="A0A369LEP1"/>
<dbReference type="Proteomes" id="UP000253792">
    <property type="component" value="Unassembled WGS sequence"/>
</dbReference>
<name>A0A369LEP1_9ACTN</name>
<accession>A0A369LEP1</accession>
<reference evidence="2 3" key="1">
    <citation type="journal article" date="2018" name="Elife">
        <title>Discovery and characterization of a prevalent human gut bacterial enzyme sufficient for the inactivation of a family of plant toxins.</title>
        <authorList>
            <person name="Koppel N."/>
            <person name="Bisanz J.E."/>
            <person name="Pandelia M.E."/>
            <person name="Turnbaugh P.J."/>
            <person name="Balskus E.P."/>
        </authorList>
    </citation>
    <scope>NUCLEOTIDE SEQUENCE [LARGE SCALE GENOMIC DNA]</scope>
    <source>
        <strain evidence="3">anaerobia AP69FAA</strain>
    </source>
</reference>
<gene>
    <name evidence="2" type="ORF">C1880_01730</name>
</gene>
<dbReference type="RefSeq" id="WP_114620051.1">
    <property type="nucleotide sequence ID" value="NZ_PPTP01000001.1"/>
</dbReference>